<keyword evidence="2" id="KW-1185">Reference proteome</keyword>
<dbReference type="OrthoDB" id="5771089at2"/>
<dbReference type="eggNOG" id="ENOG503066C">
    <property type="taxonomic scope" value="Bacteria"/>
</dbReference>
<name>A0A0A7EJ71_9GAMM</name>
<gene>
    <name evidence="1" type="ORF">OM33_16200</name>
</gene>
<sequence length="74" mass="8514">MIDRRVNNPKFNEHMDMLTDEQRIAIYDLHNYGYDLAFVRNLGNGKLAVLTLEDSVATIDDYGEVNTNPSILIR</sequence>
<protein>
    <submittedName>
        <fullName evidence="1">Uncharacterized protein</fullName>
    </submittedName>
</protein>
<dbReference type="Proteomes" id="UP000030341">
    <property type="component" value="Chromosome 2"/>
</dbReference>
<dbReference type="EMBL" id="CP009889">
    <property type="protein sequence ID" value="AIY66674.1"/>
    <property type="molecule type" value="Genomic_DNA"/>
</dbReference>
<dbReference type="RefSeq" id="WP_040135087.1">
    <property type="nucleotide sequence ID" value="NZ_CP009889.1"/>
</dbReference>
<reference evidence="1 2" key="1">
    <citation type="submission" date="2014-11" db="EMBL/GenBank/DDBJ databases">
        <title>Complete Genome Sequence of Pseudoalteromonas sp. Strain OCN003 Isolated from Kaneohe Bay, Oahu, Hawaii.</title>
        <authorList>
            <person name="Beurmann S."/>
            <person name="Videau P."/>
            <person name="Ushijima B."/>
            <person name="Smith A.M."/>
            <person name="Aeby G.S."/>
            <person name="Callahan S.M."/>
            <person name="Belcaid M."/>
        </authorList>
    </citation>
    <scope>NUCLEOTIDE SEQUENCE [LARGE SCALE GENOMIC DNA]</scope>
    <source>
        <strain evidence="1 2">OCN003</strain>
    </source>
</reference>
<organism evidence="1 2">
    <name type="scientific">Pseudoalteromonas piratica</name>
    <dbReference type="NCBI Taxonomy" id="1348114"/>
    <lineage>
        <taxon>Bacteria</taxon>
        <taxon>Pseudomonadati</taxon>
        <taxon>Pseudomonadota</taxon>
        <taxon>Gammaproteobacteria</taxon>
        <taxon>Alteromonadales</taxon>
        <taxon>Pseudoalteromonadaceae</taxon>
        <taxon>Pseudoalteromonas</taxon>
    </lineage>
</organism>
<dbReference type="KEGG" id="pseo:OM33_16200"/>
<dbReference type="HOGENOM" id="CLU_186680_1_0_6"/>
<evidence type="ECO:0000313" key="2">
    <source>
        <dbReference type="Proteomes" id="UP000030341"/>
    </source>
</evidence>
<dbReference type="AlphaFoldDB" id="A0A0A7EJ71"/>
<evidence type="ECO:0000313" key="1">
    <source>
        <dbReference type="EMBL" id="AIY66674.1"/>
    </source>
</evidence>
<proteinExistence type="predicted"/>
<accession>A0A0A7EJ71</accession>